<comment type="similarity">
    <text evidence="1">Belongs to the short-chain dehydrogenases/reductases (SDR) family.</text>
</comment>
<sequence length="276" mass="29304">MSPKALVTGGSRGIGKAIALALAEAGYDVAVAARTLRATDPTQEHSQTVHKKDLRPLPGSVEETCALIEERGQKSLALKMDLTDLSQVESACDELLAQWGGVDVVVNNGRHIGPGLMDSILDTPIEQYPLFVMAHGVAPIRIAQKLLPPMIAQGEGTFVTISSGAGYDFYPEGANPGLGYRIGKASGHTLVGSIQAEHRDQGIKAFNVNPGFVLTERNSLDAEEFGFDPAWAGPPGAVGAAVVWLVTSPDAVAMQRQNIDAQPLALEKNLYPDWRS</sequence>
<evidence type="ECO:0000256" key="1">
    <source>
        <dbReference type="ARBA" id="ARBA00006484"/>
    </source>
</evidence>
<dbReference type="InterPro" id="IPR002347">
    <property type="entry name" value="SDR_fam"/>
</dbReference>
<keyword evidence="2" id="KW-0560">Oxidoreductase</keyword>
<dbReference type="PANTHER" id="PTHR43669:SF3">
    <property type="entry name" value="ALCOHOL DEHYDROGENASE, PUTATIVE (AFU_ORTHOLOGUE AFUA_3G03445)-RELATED"/>
    <property type="match status" value="1"/>
</dbReference>
<dbReference type="CDD" id="cd05233">
    <property type="entry name" value="SDR_c"/>
    <property type="match status" value="1"/>
</dbReference>
<dbReference type="Pfam" id="PF00106">
    <property type="entry name" value="adh_short"/>
    <property type="match status" value="2"/>
</dbReference>
<dbReference type="PRINTS" id="PR00081">
    <property type="entry name" value="GDHRDH"/>
</dbReference>
<name>A0A6J6L671_9ZZZZ</name>
<dbReference type="AlphaFoldDB" id="A0A6J6L671"/>
<evidence type="ECO:0000313" key="3">
    <source>
        <dbReference type="EMBL" id="CAB4657271.1"/>
    </source>
</evidence>
<organism evidence="3">
    <name type="scientific">freshwater metagenome</name>
    <dbReference type="NCBI Taxonomy" id="449393"/>
    <lineage>
        <taxon>unclassified sequences</taxon>
        <taxon>metagenomes</taxon>
        <taxon>ecological metagenomes</taxon>
    </lineage>
</organism>
<reference evidence="3" key="1">
    <citation type="submission" date="2020-05" db="EMBL/GenBank/DDBJ databases">
        <authorList>
            <person name="Chiriac C."/>
            <person name="Salcher M."/>
            <person name="Ghai R."/>
            <person name="Kavagutti S V."/>
        </authorList>
    </citation>
    <scope>NUCLEOTIDE SEQUENCE</scope>
</reference>
<proteinExistence type="inferred from homology"/>
<evidence type="ECO:0000256" key="2">
    <source>
        <dbReference type="ARBA" id="ARBA00023002"/>
    </source>
</evidence>
<accession>A0A6J6L671</accession>
<dbReference type="SUPFAM" id="SSF51735">
    <property type="entry name" value="NAD(P)-binding Rossmann-fold domains"/>
    <property type="match status" value="1"/>
</dbReference>
<dbReference type="EMBL" id="CAEZWR010000022">
    <property type="protein sequence ID" value="CAB4657271.1"/>
    <property type="molecule type" value="Genomic_DNA"/>
</dbReference>
<dbReference type="GO" id="GO:0016491">
    <property type="term" value="F:oxidoreductase activity"/>
    <property type="evidence" value="ECO:0007669"/>
    <property type="project" value="UniProtKB-KW"/>
</dbReference>
<dbReference type="InterPro" id="IPR036291">
    <property type="entry name" value="NAD(P)-bd_dom_sf"/>
</dbReference>
<protein>
    <submittedName>
        <fullName evidence="3">Unannotated protein</fullName>
    </submittedName>
</protein>
<dbReference type="PANTHER" id="PTHR43669">
    <property type="entry name" value="5-KETO-D-GLUCONATE 5-REDUCTASE"/>
    <property type="match status" value="1"/>
</dbReference>
<dbReference type="Gene3D" id="3.40.50.720">
    <property type="entry name" value="NAD(P)-binding Rossmann-like Domain"/>
    <property type="match status" value="1"/>
</dbReference>
<gene>
    <name evidence="3" type="ORF">UFOPK2282_00306</name>
</gene>